<comment type="caution">
    <text evidence="9">The sequence shown here is derived from an EMBL/GenBank/DDBJ whole genome shotgun (WGS) entry which is preliminary data.</text>
</comment>
<dbReference type="InterPro" id="IPR002828">
    <property type="entry name" value="SurE-like_Pase/nucleotidase"/>
</dbReference>
<keyword evidence="4" id="KW-0963">Cytoplasm</keyword>
<proteinExistence type="inferred from homology"/>
<dbReference type="InterPro" id="IPR036523">
    <property type="entry name" value="SurE-like_sf"/>
</dbReference>
<name>A0A537KHG7_9BACT</name>
<evidence type="ECO:0000256" key="1">
    <source>
        <dbReference type="ARBA" id="ARBA00000815"/>
    </source>
</evidence>
<protein>
    <recommendedName>
        <fullName evidence="3">5'-nucleotidase</fullName>
        <ecNumber evidence="3">3.1.3.5</ecNumber>
    </recommendedName>
</protein>
<gene>
    <name evidence="9" type="ORF">E6H01_14595</name>
</gene>
<evidence type="ECO:0000256" key="2">
    <source>
        <dbReference type="ARBA" id="ARBA00011062"/>
    </source>
</evidence>
<organism evidence="9 10">
    <name type="scientific">Candidatus Segetimicrobium genomatis</name>
    <dbReference type="NCBI Taxonomy" id="2569760"/>
    <lineage>
        <taxon>Bacteria</taxon>
        <taxon>Bacillati</taxon>
        <taxon>Candidatus Sysuimicrobiota</taxon>
        <taxon>Candidatus Sysuimicrobiia</taxon>
        <taxon>Candidatus Sysuimicrobiales</taxon>
        <taxon>Candidatus Segetimicrobiaceae</taxon>
        <taxon>Candidatus Segetimicrobium</taxon>
    </lineage>
</organism>
<dbReference type="EMBL" id="VBAL01000301">
    <property type="protein sequence ID" value="TMI95082.1"/>
    <property type="molecule type" value="Genomic_DNA"/>
</dbReference>
<feature type="non-terminal residue" evidence="9">
    <location>
        <position position="1"/>
    </location>
</feature>
<dbReference type="GO" id="GO:0008253">
    <property type="term" value="F:5'-nucleotidase activity"/>
    <property type="evidence" value="ECO:0007669"/>
    <property type="project" value="UniProtKB-EC"/>
</dbReference>
<evidence type="ECO:0000256" key="7">
    <source>
        <dbReference type="ARBA" id="ARBA00022801"/>
    </source>
</evidence>
<comment type="catalytic activity">
    <reaction evidence="1">
        <text>a ribonucleoside 5'-phosphate + H2O = a ribonucleoside + phosphate</text>
        <dbReference type="Rhea" id="RHEA:12484"/>
        <dbReference type="ChEBI" id="CHEBI:15377"/>
        <dbReference type="ChEBI" id="CHEBI:18254"/>
        <dbReference type="ChEBI" id="CHEBI:43474"/>
        <dbReference type="ChEBI" id="CHEBI:58043"/>
        <dbReference type="EC" id="3.1.3.5"/>
    </reaction>
</comment>
<dbReference type="PANTHER" id="PTHR30457:SF12">
    <property type="entry name" value="5'_3'-NUCLEOTIDASE SURE"/>
    <property type="match status" value="1"/>
</dbReference>
<dbReference type="SUPFAM" id="SSF64167">
    <property type="entry name" value="SurE-like"/>
    <property type="match status" value="1"/>
</dbReference>
<dbReference type="GO" id="GO:0008254">
    <property type="term" value="F:3'-nucleotidase activity"/>
    <property type="evidence" value="ECO:0007669"/>
    <property type="project" value="TreeGrafter"/>
</dbReference>
<keyword evidence="7" id="KW-0378">Hydrolase</keyword>
<dbReference type="GO" id="GO:0000166">
    <property type="term" value="F:nucleotide binding"/>
    <property type="evidence" value="ECO:0007669"/>
    <property type="project" value="UniProtKB-KW"/>
</dbReference>
<keyword evidence="5" id="KW-0479">Metal-binding</keyword>
<evidence type="ECO:0000256" key="4">
    <source>
        <dbReference type="ARBA" id="ARBA00022490"/>
    </source>
</evidence>
<dbReference type="Pfam" id="PF01975">
    <property type="entry name" value="SurE"/>
    <property type="match status" value="1"/>
</dbReference>
<dbReference type="InterPro" id="IPR030048">
    <property type="entry name" value="SurE"/>
</dbReference>
<dbReference type="GO" id="GO:0046872">
    <property type="term" value="F:metal ion binding"/>
    <property type="evidence" value="ECO:0007669"/>
    <property type="project" value="UniProtKB-KW"/>
</dbReference>
<dbReference type="AlphaFoldDB" id="A0A537KHG7"/>
<dbReference type="GO" id="GO:0004309">
    <property type="term" value="F:exopolyphosphatase activity"/>
    <property type="evidence" value="ECO:0007669"/>
    <property type="project" value="TreeGrafter"/>
</dbReference>
<evidence type="ECO:0000256" key="6">
    <source>
        <dbReference type="ARBA" id="ARBA00022741"/>
    </source>
</evidence>
<evidence type="ECO:0000313" key="9">
    <source>
        <dbReference type="EMBL" id="TMI95082.1"/>
    </source>
</evidence>
<evidence type="ECO:0000259" key="8">
    <source>
        <dbReference type="Pfam" id="PF01975"/>
    </source>
</evidence>
<dbReference type="EC" id="3.1.3.5" evidence="3"/>
<dbReference type="Proteomes" id="UP000319353">
    <property type="component" value="Unassembled WGS sequence"/>
</dbReference>
<evidence type="ECO:0000256" key="5">
    <source>
        <dbReference type="ARBA" id="ARBA00022723"/>
    </source>
</evidence>
<reference evidence="9 10" key="1">
    <citation type="journal article" date="2019" name="Nat. Microbiol.">
        <title>Mediterranean grassland soil C-N compound turnover is dependent on rainfall and depth, and is mediated by genomically divergent microorganisms.</title>
        <authorList>
            <person name="Diamond S."/>
            <person name="Andeer P.F."/>
            <person name="Li Z."/>
            <person name="Crits-Christoph A."/>
            <person name="Burstein D."/>
            <person name="Anantharaman K."/>
            <person name="Lane K.R."/>
            <person name="Thomas B.C."/>
            <person name="Pan C."/>
            <person name="Northen T.R."/>
            <person name="Banfield J.F."/>
        </authorList>
    </citation>
    <scope>NUCLEOTIDE SEQUENCE [LARGE SCALE GENOMIC DNA]</scope>
    <source>
        <strain evidence="9">NP_4</strain>
    </source>
</reference>
<feature type="domain" description="Survival protein SurE-like phosphatase/nucleotidase" evidence="8">
    <location>
        <begin position="1"/>
        <end position="86"/>
    </location>
</feature>
<keyword evidence="6" id="KW-0547">Nucleotide-binding</keyword>
<dbReference type="Gene3D" id="3.40.1210.10">
    <property type="entry name" value="Survival protein SurE-like phosphatase/nucleotidase"/>
    <property type="match status" value="1"/>
</dbReference>
<evidence type="ECO:0000313" key="10">
    <source>
        <dbReference type="Proteomes" id="UP000319353"/>
    </source>
</evidence>
<accession>A0A537KHG7</accession>
<comment type="similarity">
    <text evidence="2">Belongs to the SurE nucleotidase family.</text>
</comment>
<sequence length="151" mass="16663">DVLYSGTVAAAMEGLAAGVPSIAVSYGSFDLEYLESHRDGLRRLIERIVQRNDFPPETLLNVNLPPIAGDEVKGARITHLGSRVFHEEIARMKDPWGREIYWIGGGHVTWSGGADSDFQAVQEGFVSVTPLHVDLTNYKLIEVVRSWNLGT</sequence>
<dbReference type="PANTHER" id="PTHR30457">
    <property type="entry name" value="5'-NUCLEOTIDASE SURE"/>
    <property type="match status" value="1"/>
</dbReference>
<evidence type="ECO:0000256" key="3">
    <source>
        <dbReference type="ARBA" id="ARBA00012643"/>
    </source>
</evidence>